<reference evidence="9 10" key="1">
    <citation type="submission" date="2018-10" db="EMBL/GenBank/DDBJ databases">
        <authorList>
            <person name="Ekblom R."/>
            <person name="Jareborg N."/>
        </authorList>
    </citation>
    <scope>NUCLEOTIDE SEQUENCE [LARGE SCALE GENOMIC DNA]</scope>
    <source>
        <tissue evidence="9">Muscle</tissue>
    </source>
</reference>
<keyword evidence="4" id="KW-0009">Actin-binding</keyword>
<dbReference type="GO" id="GO:0005737">
    <property type="term" value="C:cytoplasm"/>
    <property type="evidence" value="ECO:0007669"/>
    <property type="project" value="TreeGrafter"/>
</dbReference>
<keyword evidence="5" id="KW-0206">Cytoskeleton</keyword>
<dbReference type="Proteomes" id="UP000269945">
    <property type="component" value="Unassembled WGS sequence"/>
</dbReference>
<evidence type="ECO:0000313" key="10">
    <source>
        <dbReference type="Proteomes" id="UP000269945"/>
    </source>
</evidence>
<proteinExistence type="inferred from homology"/>
<evidence type="ECO:0000256" key="1">
    <source>
        <dbReference type="ARBA" id="ARBA00004245"/>
    </source>
</evidence>
<feature type="non-terminal residue" evidence="9">
    <location>
        <position position="1"/>
    </location>
</feature>
<comment type="caution">
    <text evidence="9">The sequence shown here is derived from an EMBL/GenBank/DDBJ whole genome shotgun (WGS) entry which is preliminary data.</text>
</comment>
<sequence length="93" mass="10658">PLLIKDLGKPNRGLLLQQREWAYQVLGSERSKKMADKPDMGEIAIFDKAKLKKTETQENTQPTKEIIEQEKQSDISQESRGFSTPIIFETPQL</sequence>
<dbReference type="AlphaFoldDB" id="A0A9X9PXT2"/>
<evidence type="ECO:0000256" key="8">
    <source>
        <dbReference type="SAM" id="MobiDB-lite"/>
    </source>
</evidence>
<accession>A0A9X9PXT2</accession>
<evidence type="ECO:0000256" key="3">
    <source>
        <dbReference type="ARBA" id="ARBA00022490"/>
    </source>
</evidence>
<dbReference type="CDD" id="cd22059">
    <property type="entry name" value="WH2_BetaT"/>
    <property type="match status" value="1"/>
</dbReference>
<evidence type="ECO:0000313" key="9">
    <source>
        <dbReference type="EMBL" id="VCW76701.1"/>
    </source>
</evidence>
<dbReference type="Pfam" id="PF01290">
    <property type="entry name" value="Thymosin"/>
    <property type="match status" value="1"/>
</dbReference>
<dbReference type="PANTHER" id="PTHR12021">
    <property type="entry name" value="THYMOSIN BETA"/>
    <property type="match status" value="1"/>
</dbReference>
<dbReference type="GO" id="GO:0005856">
    <property type="term" value="C:cytoskeleton"/>
    <property type="evidence" value="ECO:0007669"/>
    <property type="project" value="UniProtKB-SubCell"/>
</dbReference>
<organism evidence="9 10">
    <name type="scientific">Gulo gulo</name>
    <name type="common">Wolverine</name>
    <name type="synonym">Gluton</name>
    <dbReference type="NCBI Taxonomy" id="48420"/>
    <lineage>
        <taxon>Eukaryota</taxon>
        <taxon>Metazoa</taxon>
        <taxon>Chordata</taxon>
        <taxon>Craniata</taxon>
        <taxon>Vertebrata</taxon>
        <taxon>Euteleostomi</taxon>
        <taxon>Mammalia</taxon>
        <taxon>Eutheria</taxon>
        <taxon>Laurasiatheria</taxon>
        <taxon>Carnivora</taxon>
        <taxon>Caniformia</taxon>
        <taxon>Musteloidea</taxon>
        <taxon>Mustelidae</taxon>
        <taxon>Guloninae</taxon>
        <taxon>Gulo</taxon>
    </lineage>
</organism>
<comment type="function">
    <text evidence="6">Plays an important role in the organization of the cytoskeleton. Binds to and sequesters actin monomers (G actin) and therefore inhibits actin polymerization.</text>
</comment>
<dbReference type="SMART" id="SM00152">
    <property type="entry name" value="THY"/>
    <property type="match status" value="1"/>
</dbReference>
<dbReference type="GO" id="GO:0030334">
    <property type="term" value="P:regulation of cell migration"/>
    <property type="evidence" value="ECO:0007669"/>
    <property type="project" value="TreeGrafter"/>
</dbReference>
<evidence type="ECO:0000256" key="4">
    <source>
        <dbReference type="ARBA" id="ARBA00023203"/>
    </source>
</evidence>
<dbReference type="GO" id="GO:0003785">
    <property type="term" value="F:actin monomer binding"/>
    <property type="evidence" value="ECO:0007669"/>
    <property type="project" value="InterPro"/>
</dbReference>
<dbReference type="InterPro" id="IPR001152">
    <property type="entry name" value="Beta-thymosin"/>
</dbReference>
<dbReference type="PANTHER" id="PTHR12021:SF10">
    <property type="entry name" value="THYMOSIN BETA-10"/>
    <property type="match status" value="1"/>
</dbReference>
<evidence type="ECO:0000256" key="6">
    <source>
        <dbReference type="ARBA" id="ARBA00025497"/>
    </source>
</evidence>
<gene>
    <name evidence="9" type="ORF">BN2614_LOCUS3</name>
</gene>
<dbReference type="InterPro" id="IPR038386">
    <property type="entry name" value="Beta-thymosin_sf"/>
</dbReference>
<dbReference type="Gene3D" id="1.20.5.520">
    <property type="entry name" value="Single helix bin"/>
    <property type="match status" value="1"/>
</dbReference>
<keyword evidence="3" id="KW-0963">Cytoplasm</keyword>
<protein>
    <recommendedName>
        <fullName evidence="7">Thymosin beta-10</fullName>
    </recommendedName>
</protein>
<dbReference type="EMBL" id="CYRY02007776">
    <property type="protein sequence ID" value="VCW76701.1"/>
    <property type="molecule type" value="Genomic_DNA"/>
</dbReference>
<comment type="subcellular location">
    <subcellularLocation>
        <location evidence="1">Cytoplasm</location>
        <location evidence="1">Cytoskeleton</location>
    </subcellularLocation>
</comment>
<dbReference type="FunFam" id="1.20.5.520:FF:000001">
    <property type="entry name" value="Thymosin beta"/>
    <property type="match status" value="1"/>
</dbReference>
<name>A0A9X9PXT2_GULGU</name>
<evidence type="ECO:0000256" key="7">
    <source>
        <dbReference type="ARBA" id="ARBA00040579"/>
    </source>
</evidence>
<dbReference type="GO" id="GO:0007015">
    <property type="term" value="P:actin filament organization"/>
    <property type="evidence" value="ECO:0007669"/>
    <property type="project" value="InterPro"/>
</dbReference>
<keyword evidence="10" id="KW-1185">Reference proteome</keyword>
<feature type="region of interest" description="Disordered" evidence="8">
    <location>
        <begin position="54"/>
        <end position="93"/>
    </location>
</feature>
<evidence type="ECO:0000256" key="5">
    <source>
        <dbReference type="ARBA" id="ARBA00023212"/>
    </source>
</evidence>
<evidence type="ECO:0000256" key="2">
    <source>
        <dbReference type="ARBA" id="ARBA00009511"/>
    </source>
</evidence>
<comment type="similarity">
    <text evidence="2">Belongs to the thymosin beta family.</text>
</comment>